<dbReference type="EMBL" id="CP001699">
    <property type="protein sequence ID" value="ACU61526.1"/>
    <property type="molecule type" value="Genomic_DNA"/>
</dbReference>
<feature type="region of interest" description="Disordered" evidence="1">
    <location>
        <begin position="29"/>
        <end position="85"/>
    </location>
</feature>
<reference evidence="3 4" key="2">
    <citation type="journal article" date="2010" name="Stand. Genomic Sci.">
        <title>Complete genome sequence of Chitinophaga pinensis type strain (UQM 2034).</title>
        <authorList>
            <person name="Glavina Del Rio T."/>
            <person name="Abt B."/>
            <person name="Spring S."/>
            <person name="Lapidus A."/>
            <person name="Nolan M."/>
            <person name="Tice H."/>
            <person name="Copeland A."/>
            <person name="Cheng J.F."/>
            <person name="Chen F."/>
            <person name="Bruce D."/>
            <person name="Goodwin L."/>
            <person name="Pitluck S."/>
            <person name="Ivanova N."/>
            <person name="Mavromatis K."/>
            <person name="Mikhailova N."/>
            <person name="Pati A."/>
            <person name="Chen A."/>
            <person name="Palaniappan K."/>
            <person name="Land M."/>
            <person name="Hauser L."/>
            <person name="Chang Y.J."/>
            <person name="Jeffries C.D."/>
            <person name="Chain P."/>
            <person name="Saunders E."/>
            <person name="Detter J.C."/>
            <person name="Brettin T."/>
            <person name="Rohde M."/>
            <person name="Goker M."/>
            <person name="Bristow J."/>
            <person name="Eisen J.A."/>
            <person name="Markowitz V."/>
            <person name="Hugenholtz P."/>
            <person name="Kyrpides N.C."/>
            <person name="Klenk H.P."/>
            <person name="Lucas S."/>
        </authorList>
    </citation>
    <scope>NUCLEOTIDE SEQUENCE [LARGE SCALE GENOMIC DNA]</scope>
    <source>
        <strain evidence="4">ATCC 43595 / DSM 2588 / LMG 13176 / NBRC 15968 / NCIMB 11800 / UQM 2034</strain>
    </source>
</reference>
<evidence type="ECO:0000313" key="4">
    <source>
        <dbReference type="Proteomes" id="UP000002215"/>
    </source>
</evidence>
<keyword evidence="2" id="KW-0732">Signal</keyword>
<dbReference type="OrthoDB" id="676883at2"/>
<protein>
    <submittedName>
        <fullName evidence="3">Uncharacterized protein</fullName>
    </submittedName>
</protein>
<evidence type="ECO:0000256" key="2">
    <source>
        <dbReference type="SAM" id="SignalP"/>
    </source>
</evidence>
<name>A0A979G6C3_CHIPD</name>
<evidence type="ECO:0000256" key="1">
    <source>
        <dbReference type="SAM" id="MobiDB-lite"/>
    </source>
</evidence>
<feature type="chain" id="PRO_5037079960" evidence="2">
    <location>
        <begin position="27"/>
        <end position="85"/>
    </location>
</feature>
<gene>
    <name evidence="3" type="ordered locus">Cpin_4066</name>
</gene>
<sequence length="85" mass="8666">MKNTQLSKYKYLLYTLLLAGGTSFMACGGGSGSHSDSTTVGGTEQPAVTPDTAPAAEVPPGAINPGEDSARYGTGVADSSRNRQK</sequence>
<dbReference type="KEGG" id="cpi:Cpin_4066"/>
<dbReference type="AlphaFoldDB" id="A0A979G6C3"/>
<dbReference type="Proteomes" id="UP000002215">
    <property type="component" value="Chromosome"/>
</dbReference>
<dbReference type="PROSITE" id="PS51257">
    <property type="entry name" value="PROKAR_LIPOPROTEIN"/>
    <property type="match status" value="1"/>
</dbReference>
<evidence type="ECO:0000313" key="3">
    <source>
        <dbReference type="EMBL" id="ACU61526.1"/>
    </source>
</evidence>
<organism evidence="3 4">
    <name type="scientific">Chitinophaga pinensis (strain ATCC 43595 / DSM 2588 / LMG 13176 / NBRC 15968 / NCIMB 11800 / UQM 2034)</name>
    <dbReference type="NCBI Taxonomy" id="485918"/>
    <lineage>
        <taxon>Bacteria</taxon>
        <taxon>Pseudomonadati</taxon>
        <taxon>Bacteroidota</taxon>
        <taxon>Chitinophagia</taxon>
        <taxon>Chitinophagales</taxon>
        <taxon>Chitinophagaceae</taxon>
        <taxon>Chitinophaga</taxon>
    </lineage>
</organism>
<accession>A0A979G6C3</accession>
<feature type="signal peptide" evidence="2">
    <location>
        <begin position="1"/>
        <end position="26"/>
    </location>
</feature>
<dbReference type="RefSeq" id="WP_012791698.1">
    <property type="nucleotide sequence ID" value="NC_013132.1"/>
</dbReference>
<feature type="compositionally biased region" description="Low complexity" evidence="1">
    <location>
        <begin position="33"/>
        <end position="43"/>
    </location>
</feature>
<reference evidence="4" key="1">
    <citation type="submission" date="2009-08" db="EMBL/GenBank/DDBJ databases">
        <title>The complete genome of Chitinophaga pinensis DSM 2588.</title>
        <authorList>
            <consortium name="US DOE Joint Genome Institute (JGI-PGF)"/>
            <person name="Lucas S."/>
            <person name="Copeland A."/>
            <person name="Lapidus A."/>
            <person name="Glavina del Rio T."/>
            <person name="Dalin E."/>
            <person name="Tice H."/>
            <person name="Bruce D."/>
            <person name="Goodwin L."/>
            <person name="Pitluck S."/>
            <person name="Kyrpides N."/>
            <person name="Mavromatis K."/>
            <person name="Ivanova N."/>
            <person name="Mikhailova N."/>
            <person name="Sims D."/>
            <person name="Meinche L."/>
            <person name="Brettin T."/>
            <person name="Detter J.C."/>
            <person name="Han C."/>
            <person name="Larimer F."/>
            <person name="Land M."/>
            <person name="Hauser L."/>
            <person name="Markowitz V."/>
            <person name="Cheng J.-F."/>
            <person name="Hugenholtz P."/>
            <person name="Woyke T."/>
            <person name="Wu D."/>
            <person name="Spring S."/>
            <person name="Klenk H.-P."/>
            <person name="Eisen J.A."/>
        </authorList>
    </citation>
    <scope>NUCLEOTIDE SEQUENCE [LARGE SCALE GENOMIC DNA]</scope>
    <source>
        <strain evidence="4">ATCC 43595 / DSM 2588 / LMG 13176 / NBRC 15968 / NCIMB 11800 / UQM 2034</strain>
    </source>
</reference>
<proteinExistence type="predicted"/>